<dbReference type="GO" id="GO:0060271">
    <property type="term" value="P:cilium assembly"/>
    <property type="evidence" value="ECO:0007669"/>
    <property type="project" value="InterPro"/>
</dbReference>
<dbReference type="Proteomes" id="UP000007875">
    <property type="component" value="Unassembled WGS sequence"/>
</dbReference>
<feature type="compositionally biased region" description="Polar residues" evidence="8">
    <location>
        <begin position="261"/>
        <end position="278"/>
    </location>
</feature>
<reference evidence="10" key="1">
    <citation type="submission" date="2003-08" db="EMBL/GenBank/DDBJ databases">
        <authorList>
            <person name="Birren B."/>
            <person name="Nusbaum C."/>
            <person name="Abebe A."/>
            <person name="Abouelleil A."/>
            <person name="Adekoya E."/>
            <person name="Ait-zahra M."/>
            <person name="Allen N."/>
            <person name="Allen T."/>
            <person name="An P."/>
            <person name="Anderson M."/>
            <person name="Anderson S."/>
            <person name="Arachchi H."/>
            <person name="Armbruster J."/>
            <person name="Bachantsang P."/>
            <person name="Baldwin J."/>
            <person name="Barry A."/>
            <person name="Bayul T."/>
            <person name="Blitshsteyn B."/>
            <person name="Bloom T."/>
            <person name="Blye J."/>
            <person name="Boguslavskiy L."/>
            <person name="Borowsky M."/>
            <person name="Boukhgalter B."/>
            <person name="Brunache A."/>
            <person name="Butler J."/>
            <person name="Calixte N."/>
            <person name="Calvo S."/>
            <person name="Camarata J."/>
            <person name="Campo K."/>
            <person name="Chang J."/>
            <person name="Cheshatsang Y."/>
            <person name="Citroen M."/>
            <person name="Collymore A."/>
            <person name="Considine T."/>
            <person name="Cook A."/>
            <person name="Cooke P."/>
            <person name="Corum B."/>
            <person name="Cuomo C."/>
            <person name="David R."/>
            <person name="Dawoe T."/>
            <person name="Degray S."/>
            <person name="Dodge S."/>
            <person name="Dooley K."/>
            <person name="Dorje P."/>
            <person name="Dorjee K."/>
            <person name="Dorris L."/>
            <person name="Duffey N."/>
            <person name="Dupes A."/>
            <person name="Elkins T."/>
            <person name="Engels R."/>
            <person name="Erickson J."/>
            <person name="Farina A."/>
            <person name="Faro S."/>
            <person name="Ferreira P."/>
            <person name="Fischer H."/>
            <person name="Fitzgerald M."/>
            <person name="Foley K."/>
            <person name="Gage D."/>
            <person name="Galagan J."/>
            <person name="Gearin G."/>
            <person name="Gnerre S."/>
            <person name="Gnirke A."/>
            <person name="Goyette A."/>
            <person name="Graham J."/>
            <person name="Grandbois E."/>
            <person name="Gyaltsen K."/>
            <person name="Hafez N."/>
            <person name="Hagopian D."/>
            <person name="Hagos B."/>
            <person name="Hall J."/>
            <person name="Hatcher B."/>
            <person name="Heller A."/>
            <person name="Higgins H."/>
            <person name="Honan T."/>
            <person name="Horn A."/>
            <person name="Houde N."/>
            <person name="Hughes L."/>
            <person name="Hulme W."/>
            <person name="Husby E."/>
            <person name="Iliev I."/>
            <person name="Jaffe D."/>
            <person name="Jones C."/>
            <person name="Kamal M."/>
            <person name="Kamat A."/>
            <person name="Kamvysselis M."/>
            <person name="Karlsson E."/>
            <person name="Kells C."/>
            <person name="Kieu A."/>
            <person name="Kisner P."/>
            <person name="Kodira C."/>
            <person name="Kulbokas E."/>
            <person name="Labutti K."/>
            <person name="Lama D."/>
            <person name="Landers T."/>
            <person name="Leger J."/>
            <person name="Levine S."/>
            <person name="Lewis D."/>
            <person name="Lewis T."/>
            <person name="Lindblad-toh K."/>
            <person name="Liu X."/>
            <person name="Lokyitsang T."/>
            <person name="Lokyitsang Y."/>
            <person name="Lucien O."/>
            <person name="Lui A."/>
            <person name="Ma L.J."/>
            <person name="Mabbitt R."/>
            <person name="Macdonald J."/>
            <person name="Maclean C."/>
            <person name="Major J."/>
            <person name="Manning J."/>
            <person name="Marabella R."/>
            <person name="Maru K."/>
            <person name="Matthews C."/>
            <person name="Mauceli E."/>
            <person name="Mccarthy M."/>
            <person name="Mcdonough S."/>
            <person name="Mcghee T."/>
            <person name="Meldrim J."/>
            <person name="Meneus L."/>
            <person name="Mesirov J."/>
            <person name="Mihalev A."/>
            <person name="Mihova T."/>
            <person name="Mikkelsen T."/>
            <person name="Mlenga V."/>
            <person name="Moru K."/>
            <person name="Mozes J."/>
            <person name="Mulrain L."/>
            <person name="Munson G."/>
            <person name="Naylor J."/>
            <person name="Newes C."/>
            <person name="Nguyen C."/>
            <person name="Nguyen N."/>
            <person name="Nguyen T."/>
            <person name="Nicol R."/>
            <person name="Nielsen C."/>
            <person name="Nizzari M."/>
            <person name="Norbu C."/>
            <person name="Norbu N."/>
            <person name="O'donnell P."/>
            <person name="Okoawo O."/>
            <person name="O'leary S."/>
            <person name="Omotosho B."/>
            <person name="O'neill K."/>
            <person name="Osman S."/>
            <person name="Parker S."/>
            <person name="Perrin D."/>
            <person name="Phunkhang P."/>
            <person name="Piqani B."/>
            <person name="Purcell S."/>
            <person name="Rachupka T."/>
            <person name="Ramasamy U."/>
            <person name="Rameau R."/>
            <person name="Ray V."/>
            <person name="Raymond C."/>
            <person name="Retta R."/>
            <person name="Richardson S."/>
            <person name="Rise C."/>
            <person name="Rodriguez J."/>
            <person name="Rogers J."/>
            <person name="Rogov P."/>
            <person name="Rutman M."/>
            <person name="Schupbach R."/>
            <person name="Seaman C."/>
            <person name="Settipalli S."/>
            <person name="Sharpe T."/>
            <person name="Sheridan J."/>
            <person name="Sherpa N."/>
            <person name="Shi J."/>
            <person name="Smirnov S."/>
            <person name="Smith C."/>
            <person name="Sougnez C."/>
            <person name="Spencer B."/>
            <person name="Stalker J."/>
            <person name="Stange-thomann N."/>
            <person name="Stavropoulos S."/>
            <person name="Stetson K."/>
            <person name="Stone C."/>
            <person name="Stone S."/>
            <person name="Stubbs M."/>
            <person name="Talamas J."/>
            <person name="Tchuinga P."/>
            <person name="Tenzing P."/>
            <person name="Tesfaye S."/>
            <person name="Theodore J."/>
            <person name="Thoulutsang Y."/>
            <person name="Topham K."/>
            <person name="Towey S."/>
            <person name="Tsamla T."/>
            <person name="Tsomo N."/>
            <person name="Vallee D."/>
            <person name="Vassiliev H."/>
            <person name="Venkataraman V."/>
            <person name="Vinson J."/>
            <person name="Vo A."/>
            <person name="Wade C."/>
            <person name="Wang S."/>
            <person name="Wangchuk T."/>
            <person name="Wangdi T."/>
            <person name="Whittaker C."/>
            <person name="Wilkinson J."/>
            <person name="Wu Y."/>
            <person name="Wyman D."/>
            <person name="Yadav S."/>
            <person name="Yang S."/>
            <person name="Yang X."/>
            <person name="Yeager S."/>
            <person name="Yee E."/>
            <person name="Young G."/>
            <person name="Zainoun J."/>
            <person name="Zembeck L."/>
            <person name="Zimmer A."/>
            <person name="Zody M."/>
            <person name="Lander E."/>
        </authorList>
    </citation>
    <scope>NUCLEOTIDE SEQUENCE [LARGE SCALE GENOMIC DNA]</scope>
</reference>
<dbReference type="CDD" id="cd07598">
    <property type="entry name" value="BAR_FAM92"/>
    <property type="match status" value="1"/>
</dbReference>
<dbReference type="PANTHER" id="PTHR21223:SF2">
    <property type="entry name" value="CBY1-INTERACTING BAR DOMAIN-CONTAINING PROTEIN HOMOLOG"/>
    <property type="match status" value="1"/>
</dbReference>
<evidence type="ECO:0000256" key="6">
    <source>
        <dbReference type="ARBA" id="ARBA00023273"/>
    </source>
</evidence>
<organism evidence="9 10">
    <name type="scientific">Ciona savignyi</name>
    <name type="common">Pacific transparent sea squirt</name>
    <dbReference type="NCBI Taxonomy" id="51511"/>
    <lineage>
        <taxon>Eukaryota</taxon>
        <taxon>Metazoa</taxon>
        <taxon>Chordata</taxon>
        <taxon>Tunicata</taxon>
        <taxon>Ascidiacea</taxon>
        <taxon>Phlebobranchia</taxon>
        <taxon>Cionidae</taxon>
        <taxon>Ciona</taxon>
    </lineage>
</organism>
<dbReference type="InterPro" id="IPR035590">
    <property type="entry name" value="BAR_CBAR1/2"/>
</dbReference>
<evidence type="ECO:0000256" key="7">
    <source>
        <dbReference type="ARBA" id="ARBA00029449"/>
    </source>
</evidence>
<keyword evidence="3" id="KW-0963">Cytoplasm</keyword>
<dbReference type="PANTHER" id="PTHR21223">
    <property type="entry name" value="CBY1-INTERACTING BAR DOMAIN-CONTAINING PROTEIN HOMOLOG"/>
    <property type="match status" value="1"/>
</dbReference>
<evidence type="ECO:0000256" key="4">
    <source>
        <dbReference type="ARBA" id="ARBA00022794"/>
    </source>
</evidence>
<name>H2ZQF1_CIOSA</name>
<evidence type="ECO:0000256" key="2">
    <source>
        <dbReference type="ARBA" id="ARBA00004245"/>
    </source>
</evidence>
<feature type="region of interest" description="Disordered" evidence="8">
    <location>
        <begin position="249"/>
        <end position="332"/>
    </location>
</feature>
<dbReference type="InterPro" id="IPR009602">
    <property type="entry name" value="CBAR/FAM92"/>
</dbReference>
<proteinExistence type="inferred from homology"/>
<dbReference type="STRING" id="51511.ENSCSAVP00000019817"/>
<dbReference type="Ensembl" id="ENSCSAVT00000020030.1">
    <property type="protein sequence ID" value="ENSCSAVP00000019817.1"/>
    <property type="gene ID" value="ENSCSAVG00000011636.1"/>
</dbReference>
<dbReference type="OMA" id="EYEKWNP"/>
<protein>
    <submittedName>
        <fullName evidence="9">Uncharacterized protein</fullName>
    </submittedName>
</protein>
<evidence type="ECO:0000313" key="9">
    <source>
        <dbReference type="Ensembl" id="ENSCSAVP00000019817.1"/>
    </source>
</evidence>
<sequence length="332" mass="38753">MSFTKGPQTPEAREREAQSKFIEDSVQKVQKYFGLLCNEIGGICRKNGRLRDKYDDFAKTFMEYANTEQGPLKAKLTSFSENVSAIQDYRQAQIERMEGKVLTPLTTYGKECKHTQTDLNTSFKARNREVKQQQQVETLRNKSPHDRHTITQAEAELQRRTVDVARTTQALADTIDKFEKKKIQDLKKIFSEFVKVEMLFHAKALELYSATYNELQTIDEEEHIELFRNNLRPTSTLKDRLDIAQSNLDSTSALDNERKPTVTQRTRTALRDTTLSHHNQQDHRNDDENDDSDEDDYGSEEDEEDYEDETEDEDEVEELKTPEPRRARTKPW</sequence>
<evidence type="ECO:0000313" key="10">
    <source>
        <dbReference type="Proteomes" id="UP000007875"/>
    </source>
</evidence>
<evidence type="ECO:0000256" key="8">
    <source>
        <dbReference type="SAM" id="MobiDB-lite"/>
    </source>
</evidence>
<dbReference type="GO" id="GO:0035869">
    <property type="term" value="C:ciliary transition zone"/>
    <property type="evidence" value="ECO:0007669"/>
    <property type="project" value="TreeGrafter"/>
</dbReference>
<dbReference type="Pfam" id="PF06730">
    <property type="entry name" value="FAM92"/>
    <property type="match status" value="1"/>
</dbReference>
<comment type="similarity">
    <text evidence="7">Belongs to the CIBAR family.</text>
</comment>
<feature type="compositionally biased region" description="Acidic residues" evidence="8">
    <location>
        <begin position="287"/>
        <end position="317"/>
    </location>
</feature>
<reference evidence="9" key="3">
    <citation type="submission" date="2025-09" db="UniProtKB">
        <authorList>
            <consortium name="Ensembl"/>
        </authorList>
    </citation>
    <scope>IDENTIFICATION</scope>
</reference>
<dbReference type="SUPFAM" id="SSF103657">
    <property type="entry name" value="BAR/IMD domain-like"/>
    <property type="match status" value="1"/>
</dbReference>
<reference evidence="9" key="2">
    <citation type="submission" date="2025-08" db="UniProtKB">
        <authorList>
            <consortium name="Ensembl"/>
        </authorList>
    </citation>
    <scope>IDENTIFICATION</scope>
</reference>
<dbReference type="AlphaFoldDB" id="H2ZQF1"/>
<keyword evidence="6" id="KW-0966">Cell projection</keyword>
<keyword evidence="10" id="KW-1185">Reference proteome</keyword>
<dbReference type="Gene3D" id="1.20.1270.60">
    <property type="entry name" value="Arfaptin homology (AH) domain/BAR domain"/>
    <property type="match status" value="1"/>
</dbReference>
<dbReference type="InParanoid" id="H2ZQF1"/>
<dbReference type="eggNOG" id="ENOG502QQ0N">
    <property type="taxonomic scope" value="Eukaryota"/>
</dbReference>
<dbReference type="InterPro" id="IPR027267">
    <property type="entry name" value="AH/BAR_dom_sf"/>
</dbReference>
<accession>H2ZQF1</accession>
<dbReference type="GeneTree" id="ENSGT00390000010285"/>
<dbReference type="GO" id="GO:0036064">
    <property type="term" value="C:ciliary basal body"/>
    <property type="evidence" value="ECO:0007669"/>
    <property type="project" value="TreeGrafter"/>
</dbReference>
<evidence type="ECO:0000256" key="3">
    <source>
        <dbReference type="ARBA" id="ARBA00022490"/>
    </source>
</evidence>
<evidence type="ECO:0000256" key="1">
    <source>
        <dbReference type="ARBA" id="ARBA00004138"/>
    </source>
</evidence>
<dbReference type="HOGENOM" id="CLU_072172_1_0_1"/>
<keyword evidence="5" id="KW-0206">Cytoskeleton</keyword>
<keyword evidence="4" id="KW-0970">Cilium biogenesis/degradation</keyword>
<comment type="subcellular location">
    <subcellularLocation>
        <location evidence="1">Cell projection</location>
        <location evidence="1">Cilium</location>
    </subcellularLocation>
    <subcellularLocation>
        <location evidence="2">Cytoplasm</location>
        <location evidence="2">Cytoskeleton</location>
    </subcellularLocation>
</comment>
<evidence type="ECO:0000256" key="5">
    <source>
        <dbReference type="ARBA" id="ARBA00023212"/>
    </source>
</evidence>